<gene>
    <name evidence="9" type="ORF">FCM35_KLT21682</name>
</gene>
<dbReference type="OrthoDB" id="3142434at2759"/>
<dbReference type="GO" id="GO:0000462">
    <property type="term" value="P:maturation of SSU-rRNA from tricistronic rRNA transcript (SSU-rRNA, 5.8S rRNA, LSU-rRNA)"/>
    <property type="evidence" value="ECO:0007669"/>
    <property type="project" value="TreeGrafter"/>
</dbReference>
<dbReference type="PANTHER" id="PTHR19858:SF0">
    <property type="entry name" value="PERIODIC TRYPTOPHAN PROTEIN 2 HOMOLOG"/>
    <property type="match status" value="1"/>
</dbReference>
<dbReference type="PROSITE" id="PS00678">
    <property type="entry name" value="WD_REPEATS_1"/>
    <property type="match status" value="2"/>
</dbReference>
<dbReference type="FunFam" id="2.130.10.10:FF:000900">
    <property type="entry name" value="Periodic tryptophan protein 2"/>
    <property type="match status" value="1"/>
</dbReference>
<name>A0A833RHS3_9POAL</name>
<protein>
    <submittedName>
        <fullName evidence="9">Periodic tryptophan protein 2</fullName>
    </submittedName>
</protein>
<evidence type="ECO:0000256" key="7">
    <source>
        <dbReference type="SAM" id="MobiDB-lite"/>
    </source>
</evidence>
<evidence type="ECO:0000259" key="8">
    <source>
        <dbReference type="Pfam" id="PF04003"/>
    </source>
</evidence>
<evidence type="ECO:0000256" key="5">
    <source>
        <dbReference type="ARBA" id="ARBA00023242"/>
    </source>
</evidence>
<feature type="repeat" description="WD" evidence="6">
    <location>
        <begin position="453"/>
        <end position="485"/>
    </location>
</feature>
<dbReference type="Proteomes" id="UP000623129">
    <property type="component" value="Unassembled WGS sequence"/>
</dbReference>
<dbReference type="GO" id="GO:0000028">
    <property type="term" value="P:ribosomal small subunit assembly"/>
    <property type="evidence" value="ECO:0007669"/>
    <property type="project" value="TreeGrafter"/>
</dbReference>
<dbReference type="SUPFAM" id="SSF50998">
    <property type="entry name" value="Quinoprotein alcohol dehydrogenase-like"/>
    <property type="match status" value="1"/>
</dbReference>
<evidence type="ECO:0000256" key="2">
    <source>
        <dbReference type="ARBA" id="ARBA00010226"/>
    </source>
</evidence>
<comment type="subcellular location">
    <subcellularLocation>
        <location evidence="1">Nucleus</location>
        <location evidence="1">Nucleolus</location>
    </subcellularLocation>
</comment>
<dbReference type="SUPFAM" id="SSF82171">
    <property type="entry name" value="DPP6 N-terminal domain-like"/>
    <property type="match status" value="1"/>
</dbReference>
<dbReference type="Pfam" id="PF04003">
    <property type="entry name" value="Utp12"/>
    <property type="match status" value="1"/>
</dbReference>
<dbReference type="PROSITE" id="PS50082">
    <property type="entry name" value="WD_REPEATS_2"/>
    <property type="match status" value="5"/>
</dbReference>
<dbReference type="PRINTS" id="PR00320">
    <property type="entry name" value="GPROTEINBRPT"/>
</dbReference>
<dbReference type="GO" id="GO:0032040">
    <property type="term" value="C:small-subunit processome"/>
    <property type="evidence" value="ECO:0007669"/>
    <property type="project" value="TreeGrafter"/>
</dbReference>
<dbReference type="SMART" id="SM00320">
    <property type="entry name" value="WD40"/>
    <property type="match status" value="9"/>
</dbReference>
<dbReference type="PROSITE" id="PS50294">
    <property type="entry name" value="WD_REPEATS_REGION"/>
    <property type="match status" value="4"/>
</dbReference>
<dbReference type="PANTHER" id="PTHR19858">
    <property type="entry name" value="WD40 REPEAT PROTEIN"/>
    <property type="match status" value="1"/>
</dbReference>
<dbReference type="GO" id="GO:0034388">
    <property type="term" value="C:Pwp2p-containing subcomplex of 90S preribosome"/>
    <property type="evidence" value="ECO:0007669"/>
    <property type="project" value="TreeGrafter"/>
</dbReference>
<dbReference type="InterPro" id="IPR015943">
    <property type="entry name" value="WD40/YVTN_repeat-like_dom_sf"/>
</dbReference>
<evidence type="ECO:0000256" key="4">
    <source>
        <dbReference type="ARBA" id="ARBA00022737"/>
    </source>
</evidence>
<evidence type="ECO:0000256" key="6">
    <source>
        <dbReference type="PROSITE-ProRule" id="PRU00221"/>
    </source>
</evidence>
<keyword evidence="4" id="KW-0677">Repeat</keyword>
<sequence>MNFRFQNLLGAPYRGGNAMNFHLFLDKENSYSQFTLSQKEFFPFHLERTFPDFSATVTSFDWSPDSNYLLAGSKDLTMRLLSLKGKRSENKPFLFLGHREPIVGAFFAVDKKTGTSNRAYSVSRDGAIFTWDLFESTDNMDIDLDPVSPDTKDQNLDADDNDNNLIIKFESPAAKRKSFEDEDAPSKPSWRLRKKNFFMQTSARLTACDYHRELDMVVVGFSNGVFGLYQMPDFVCLHLLSISREKITTAAFNRAGNWLLFGCANLGQLLVWEWRSESYVFKQQGHYFDVNCVAYSPDSQLLATGADDNKVKVWTVSSGFCFITFSEHTNAVTAVHFLANNHSLLSASLDGTVRAWDLFRYRNFRTFTTPSPRQFVSLAADHSGEVVCAGTLDSFEIFVWSMKTGRLLDVLSGHGGPVHGLMFSPINAVLASSSWDKTVRLWDVFEGKGSIETFTHNHDVLTVVYRPDGKQLACSTLDGLIHFWDPLDGVLMYTIEGRRDISGGRRMTDRRSAANSAGRYFTSLCYSADGSFILAGGNSRFVCMYDVAEQVLIKRFQITHNLSLDGVLDFLNSKNMTEAGPIDLIDDPDSDVEEGIDTQTRGKLGQDLPGSTPNQGRPIARAKCLRIAPTGRSWAAATTEGVLLYSVDESFIFDPTDLDMDVTPEKVEEALADDQKQRALLLSLRLNEDSLIKKCIFAVSPSDISVVSSSVPFKYLQRLIEAFADLLESCPHLEFILQWCQELCKVHGHYIQQNSRALLPALKSLQKAITKLHQDLADTCSSNEYLLRYLSSAGTKV</sequence>
<dbReference type="InterPro" id="IPR007148">
    <property type="entry name" value="SSU_processome_Utp12"/>
</dbReference>
<dbReference type="AlphaFoldDB" id="A0A833RHS3"/>
<dbReference type="InterPro" id="IPR027145">
    <property type="entry name" value="PWP2"/>
</dbReference>
<dbReference type="InterPro" id="IPR001680">
    <property type="entry name" value="WD40_rpt"/>
</dbReference>
<keyword evidence="10" id="KW-1185">Reference proteome</keyword>
<feature type="repeat" description="WD" evidence="6">
    <location>
        <begin position="50"/>
        <end position="91"/>
    </location>
</feature>
<feature type="repeat" description="WD" evidence="6">
    <location>
        <begin position="325"/>
        <end position="366"/>
    </location>
</feature>
<proteinExistence type="inferred from homology"/>
<feature type="region of interest" description="Disordered" evidence="7">
    <location>
        <begin position="594"/>
        <end position="615"/>
    </location>
</feature>
<reference evidence="9" key="1">
    <citation type="submission" date="2020-01" db="EMBL/GenBank/DDBJ databases">
        <title>Genome sequence of Kobresia littledalei, the first chromosome-level genome in the family Cyperaceae.</title>
        <authorList>
            <person name="Qu G."/>
        </authorList>
    </citation>
    <scope>NUCLEOTIDE SEQUENCE</scope>
    <source>
        <strain evidence="9">C.B.Clarke</strain>
        <tissue evidence="9">Leaf</tissue>
    </source>
</reference>
<dbReference type="Gene3D" id="2.130.10.10">
    <property type="entry name" value="YVTN repeat-like/Quinoprotein amine dehydrogenase"/>
    <property type="match status" value="3"/>
</dbReference>
<dbReference type="Pfam" id="PF00400">
    <property type="entry name" value="WD40"/>
    <property type="match status" value="5"/>
</dbReference>
<dbReference type="EMBL" id="SWLB01000009">
    <property type="protein sequence ID" value="KAF3335078.1"/>
    <property type="molecule type" value="Genomic_DNA"/>
</dbReference>
<organism evidence="9 10">
    <name type="scientific">Carex littledalei</name>
    <dbReference type="NCBI Taxonomy" id="544730"/>
    <lineage>
        <taxon>Eukaryota</taxon>
        <taxon>Viridiplantae</taxon>
        <taxon>Streptophyta</taxon>
        <taxon>Embryophyta</taxon>
        <taxon>Tracheophyta</taxon>
        <taxon>Spermatophyta</taxon>
        <taxon>Magnoliopsida</taxon>
        <taxon>Liliopsida</taxon>
        <taxon>Poales</taxon>
        <taxon>Cyperaceae</taxon>
        <taxon>Cyperoideae</taxon>
        <taxon>Cariceae</taxon>
        <taxon>Carex</taxon>
        <taxon>Carex subgen. Euthyceras</taxon>
    </lineage>
</organism>
<feature type="repeat" description="WD" evidence="6">
    <location>
        <begin position="283"/>
        <end position="324"/>
    </location>
</feature>
<feature type="domain" description="Small-subunit processome Utp12" evidence="8">
    <location>
        <begin position="687"/>
        <end position="791"/>
    </location>
</feature>
<accession>A0A833RHS3</accession>
<keyword evidence="5" id="KW-0539">Nucleus</keyword>
<evidence type="ECO:0000313" key="9">
    <source>
        <dbReference type="EMBL" id="KAF3335078.1"/>
    </source>
</evidence>
<feature type="repeat" description="WD" evidence="6">
    <location>
        <begin position="411"/>
        <end position="444"/>
    </location>
</feature>
<evidence type="ECO:0000256" key="3">
    <source>
        <dbReference type="ARBA" id="ARBA00022574"/>
    </source>
</evidence>
<evidence type="ECO:0000256" key="1">
    <source>
        <dbReference type="ARBA" id="ARBA00004604"/>
    </source>
</evidence>
<dbReference type="InterPro" id="IPR011047">
    <property type="entry name" value="Quinoprotein_ADH-like_sf"/>
</dbReference>
<comment type="similarity">
    <text evidence="2">Belongs to the WD repeat PWP2 family.</text>
</comment>
<dbReference type="InterPro" id="IPR020472">
    <property type="entry name" value="WD40_PAC1"/>
</dbReference>
<evidence type="ECO:0000313" key="10">
    <source>
        <dbReference type="Proteomes" id="UP000623129"/>
    </source>
</evidence>
<dbReference type="InterPro" id="IPR019775">
    <property type="entry name" value="WD40_repeat_CS"/>
</dbReference>
<dbReference type="CDD" id="cd00200">
    <property type="entry name" value="WD40"/>
    <property type="match status" value="1"/>
</dbReference>
<comment type="caution">
    <text evidence="9">The sequence shown here is derived from an EMBL/GenBank/DDBJ whole genome shotgun (WGS) entry which is preliminary data.</text>
</comment>
<keyword evidence="3 6" id="KW-0853">WD repeat</keyword>